<accession>A0AAD7WIZ3</accession>
<evidence type="ECO:0000313" key="10">
    <source>
        <dbReference type="Proteomes" id="UP001221898"/>
    </source>
</evidence>
<keyword evidence="10" id="KW-1185">Reference proteome</keyword>
<dbReference type="GO" id="GO:0004838">
    <property type="term" value="F:L-tyrosine-2-oxoglutarate transaminase activity"/>
    <property type="evidence" value="ECO:0007669"/>
    <property type="project" value="TreeGrafter"/>
</dbReference>
<evidence type="ECO:0000256" key="5">
    <source>
        <dbReference type="ARBA" id="ARBA00022898"/>
    </source>
</evidence>
<organism evidence="9 10">
    <name type="scientific">Aldrovandia affinis</name>
    <dbReference type="NCBI Taxonomy" id="143900"/>
    <lineage>
        <taxon>Eukaryota</taxon>
        <taxon>Metazoa</taxon>
        <taxon>Chordata</taxon>
        <taxon>Craniata</taxon>
        <taxon>Vertebrata</taxon>
        <taxon>Euteleostomi</taxon>
        <taxon>Actinopterygii</taxon>
        <taxon>Neopterygii</taxon>
        <taxon>Teleostei</taxon>
        <taxon>Notacanthiformes</taxon>
        <taxon>Halosauridae</taxon>
        <taxon>Aldrovandia</taxon>
    </lineage>
</organism>
<reference evidence="9" key="1">
    <citation type="journal article" date="2023" name="Science">
        <title>Genome structures resolve the early diversification of teleost fishes.</title>
        <authorList>
            <person name="Parey E."/>
            <person name="Louis A."/>
            <person name="Montfort J."/>
            <person name="Bouchez O."/>
            <person name="Roques C."/>
            <person name="Iampietro C."/>
            <person name="Lluch J."/>
            <person name="Castinel A."/>
            <person name="Donnadieu C."/>
            <person name="Desvignes T."/>
            <person name="Floi Bucao C."/>
            <person name="Jouanno E."/>
            <person name="Wen M."/>
            <person name="Mejri S."/>
            <person name="Dirks R."/>
            <person name="Jansen H."/>
            <person name="Henkel C."/>
            <person name="Chen W.J."/>
            <person name="Zahm M."/>
            <person name="Cabau C."/>
            <person name="Klopp C."/>
            <person name="Thompson A.W."/>
            <person name="Robinson-Rechavi M."/>
            <person name="Braasch I."/>
            <person name="Lecointre G."/>
            <person name="Bobe J."/>
            <person name="Postlethwait J.H."/>
            <person name="Berthelot C."/>
            <person name="Roest Crollius H."/>
            <person name="Guiguen Y."/>
        </authorList>
    </citation>
    <scope>NUCLEOTIDE SEQUENCE</scope>
    <source>
        <strain evidence="9">NC1722</strain>
    </source>
</reference>
<gene>
    <name evidence="9" type="ORF">AAFF_G00421950</name>
</gene>
<dbReference type="Gene3D" id="3.40.640.10">
    <property type="entry name" value="Type I PLP-dependent aspartate aminotransferase-like (Major domain)"/>
    <property type="match status" value="1"/>
</dbReference>
<dbReference type="InterPro" id="IPR029400">
    <property type="entry name" value="TINF2_N"/>
</dbReference>
<evidence type="ECO:0000259" key="8">
    <source>
        <dbReference type="Pfam" id="PF14973"/>
    </source>
</evidence>
<comment type="cofactor">
    <cofactor evidence="1">
        <name>pyridoxal 5'-phosphate</name>
        <dbReference type="ChEBI" id="CHEBI:597326"/>
    </cofactor>
</comment>
<keyword evidence="5" id="KW-0663">Pyridoxal phosphate</keyword>
<dbReference type="Proteomes" id="UP001221898">
    <property type="component" value="Unassembled WGS sequence"/>
</dbReference>
<comment type="caution">
    <text evidence="9">The sequence shown here is derived from an EMBL/GenBank/DDBJ whole genome shotgun (WGS) entry which is preliminary data.</text>
</comment>
<dbReference type="InterPro" id="IPR005958">
    <property type="entry name" value="TyrNic_aminoTrfase"/>
</dbReference>
<dbReference type="NCBIfam" id="TIGR01265">
    <property type="entry name" value="tyr_nico_aTase"/>
    <property type="match status" value="1"/>
</dbReference>
<feature type="domain" description="Aminotransferase class I/classII large" evidence="7">
    <location>
        <begin position="314"/>
        <end position="497"/>
    </location>
</feature>
<dbReference type="Gene3D" id="3.90.1150.10">
    <property type="entry name" value="Aspartate Aminotransferase, domain 1"/>
    <property type="match status" value="1"/>
</dbReference>
<dbReference type="PANTHER" id="PTHR45744">
    <property type="entry name" value="TYROSINE AMINOTRANSFERASE"/>
    <property type="match status" value="1"/>
</dbReference>
<evidence type="ECO:0000256" key="4">
    <source>
        <dbReference type="ARBA" id="ARBA00022679"/>
    </source>
</evidence>
<dbReference type="PANTHER" id="PTHR45744:SF2">
    <property type="entry name" value="TYROSINE AMINOTRANSFERASE"/>
    <property type="match status" value="1"/>
</dbReference>
<evidence type="ECO:0000256" key="2">
    <source>
        <dbReference type="ARBA" id="ARBA00007441"/>
    </source>
</evidence>
<dbReference type="Pfam" id="PF00155">
    <property type="entry name" value="Aminotran_1_2"/>
    <property type="match status" value="1"/>
</dbReference>
<evidence type="ECO:0000259" key="7">
    <source>
        <dbReference type="Pfam" id="PF00155"/>
    </source>
</evidence>
<feature type="domain" description="TERF1-interacting nuclear factor 2 N-terminal" evidence="8">
    <location>
        <begin position="26"/>
        <end position="95"/>
    </location>
</feature>
<evidence type="ECO:0000313" key="9">
    <source>
        <dbReference type="EMBL" id="KAJ8398667.1"/>
    </source>
</evidence>
<evidence type="ECO:0008006" key="11">
    <source>
        <dbReference type="Google" id="ProtNLM"/>
    </source>
</evidence>
<dbReference type="GO" id="GO:0006572">
    <property type="term" value="P:L-tyrosine catabolic process"/>
    <property type="evidence" value="ECO:0007669"/>
    <property type="project" value="TreeGrafter"/>
</dbReference>
<dbReference type="SUPFAM" id="SSF53383">
    <property type="entry name" value="PLP-dependent transferases"/>
    <property type="match status" value="1"/>
</dbReference>
<keyword evidence="3" id="KW-0032">Aminotransferase</keyword>
<protein>
    <recommendedName>
        <fullName evidence="11">Tyrosine aminotransferase</fullName>
    </recommendedName>
</protein>
<dbReference type="Pfam" id="PF14973">
    <property type="entry name" value="TINF2_N"/>
    <property type="match status" value="1"/>
</dbReference>
<dbReference type="InterPro" id="IPR015422">
    <property type="entry name" value="PyrdxlP-dep_Trfase_small"/>
</dbReference>
<name>A0AAD7WIZ3_9TELE</name>
<dbReference type="InterPro" id="IPR004839">
    <property type="entry name" value="Aminotransferase_I/II_large"/>
</dbReference>
<dbReference type="GO" id="GO:0006559">
    <property type="term" value="P:L-phenylalanine catabolic process"/>
    <property type="evidence" value="ECO:0007669"/>
    <property type="project" value="TreeGrafter"/>
</dbReference>
<keyword evidence="4" id="KW-0808">Transferase</keyword>
<dbReference type="AlphaFoldDB" id="A0AAD7WIZ3"/>
<evidence type="ECO:0000256" key="1">
    <source>
        <dbReference type="ARBA" id="ARBA00001933"/>
    </source>
</evidence>
<dbReference type="GO" id="GO:0030170">
    <property type="term" value="F:pyridoxal phosphate binding"/>
    <property type="evidence" value="ECO:0007669"/>
    <property type="project" value="InterPro"/>
</dbReference>
<proteinExistence type="inferred from homology"/>
<dbReference type="InterPro" id="IPR015424">
    <property type="entry name" value="PyrdxlP-dep_Trfase"/>
</dbReference>
<dbReference type="CDD" id="cd00609">
    <property type="entry name" value="AAT_like"/>
    <property type="match status" value="1"/>
</dbReference>
<dbReference type="InterPro" id="IPR015421">
    <property type="entry name" value="PyrdxlP-dep_Trfase_major"/>
</dbReference>
<dbReference type="EMBL" id="JAINUG010000089">
    <property type="protein sequence ID" value="KAJ8398667.1"/>
    <property type="molecule type" value="Genomic_DNA"/>
</dbReference>
<feature type="region of interest" description="Disordered" evidence="6">
    <location>
        <begin position="188"/>
        <end position="225"/>
    </location>
</feature>
<sequence>MWQEGELQSLTLEEPCTLRVAAARAWSVVNARDVTHFESVLELLETTYALLPRLVTPIKHMKIMFGLKTMIIMCMLQKNQGEVRTMTKIIHFFPNRLSMYHECEQLGEQYGEEYAQKLEERLFDYLQLLEGVLPSTTCIDRVLTQEHPLEEGQQLLLEVLGCSSRCVPAVLRRLLHYAETAPCTRSGLRPHALTGRGAQRPHTLTDPAHRQRRTAPPAEKAGGQACPHTVPIASFAFSMESKYLIQSNDKGVQDKRMHGNGIYHAGKKGSVNPAEMKTRKPRWNIRASDMARKTLNPIRAIVDGMNLSPNPDKPMIALSIGDPTVFQNLPTDDNVLQAMKDAIDSHQYNGYGPSVGYLHSRESVAKFYNCPEAPLEGKDVILTSGCSQAIELAISVLCNPGQNILVPCPGFSLYKTLAVSLGIEVKLYNLQPDKSWEIDLQHLESLIDEKTACLIVNNPSNPCGSVYSKEHLQRILTVASRQCIPILADEIYADMVSL</sequence>
<evidence type="ECO:0000256" key="6">
    <source>
        <dbReference type="SAM" id="MobiDB-lite"/>
    </source>
</evidence>
<evidence type="ECO:0000256" key="3">
    <source>
        <dbReference type="ARBA" id="ARBA00022576"/>
    </source>
</evidence>
<comment type="similarity">
    <text evidence="2">Belongs to the class-I pyridoxal-phosphate-dependent aminotransferase family.</text>
</comment>